<organism evidence="8 9">
    <name type="scientific">Azomonas macrocytogenes</name>
    <name type="common">Azotobacter macrocytogenes</name>
    <dbReference type="NCBI Taxonomy" id="69962"/>
    <lineage>
        <taxon>Bacteria</taxon>
        <taxon>Pseudomonadati</taxon>
        <taxon>Pseudomonadota</taxon>
        <taxon>Gammaproteobacteria</taxon>
        <taxon>Pseudomonadales</taxon>
        <taxon>Pseudomonadaceae</taxon>
        <taxon>Azomonas</taxon>
    </lineage>
</organism>
<dbReference type="InterPro" id="IPR011006">
    <property type="entry name" value="CheY-like_superfamily"/>
</dbReference>
<gene>
    <name evidence="8" type="ORF">FHR87_001189</name>
</gene>
<dbReference type="SMART" id="SM00421">
    <property type="entry name" value="HTH_LUXR"/>
    <property type="match status" value="1"/>
</dbReference>
<dbReference type="RefSeq" id="WP_183165778.1">
    <property type="nucleotide sequence ID" value="NZ_JACHXI010000004.1"/>
</dbReference>
<dbReference type="InterPro" id="IPR016032">
    <property type="entry name" value="Sig_transdc_resp-reg_C-effctor"/>
</dbReference>
<keyword evidence="1 5" id="KW-0597">Phosphoprotein</keyword>
<evidence type="ECO:0000256" key="5">
    <source>
        <dbReference type="PROSITE-ProRule" id="PRU00169"/>
    </source>
</evidence>
<evidence type="ECO:0000313" key="9">
    <source>
        <dbReference type="Proteomes" id="UP000549250"/>
    </source>
</evidence>
<keyword evidence="9" id="KW-1185">Reference proteome</keyword>
<dbReference type="PROSITE" id="PS50043">
    <property type="entry name" value="HTH_LUXR_2"/>
    <property type="match status" value="1"/>
</dbReference>
<dbReference type="CDD" id="cd06170">
    <property type="entry name" value="LuxR_C_like"/>
    <property type="match status" value="1"/>
</dbReference>
<reference evidence="8 9" key="1">
    <citation type="submission" date="2020-08" db="EMBL/GenBank/DDBJ databases">
        <title>Genomic Encyclopedia of Type Strains, Phase III (KMG-III): the genomes of soil and plant-associated and newly described type strains.</title>
        <authorList>
            <person name="Whitman W."/>
        </authorList>
    </citation>
    <scope>NUCLEOTIDE SEQUENCE [LARGE SCALE GENOMIC DNA]</scope>
    <source>
        <strain evidence="8 9">CECT 4462</strain>
    </source>
</reference>
<name>A0A839SZP3_AZOMA</name>
<dbReference type="InterPro" id="IPR039420">
    <property type="entry name" value="WalR-like"/>
</dbReference>
<dbReference type="CDD" id="cd17535">
    <property type="entry name" value="REC_NarL-like"/>
    <property type="match status" value="1"/>
</dbReference>
<dbReference type="PROSITE" id="PS50110">
    <property type="entry name" value="RESPONSE_REGULATORY"/>
    <property type="match status" value="1"/>
</dbReference>
<evidence type="ECO:0000313" key="8">
    <source>
        <dbReference type="EMBL" id="MBB3102801.1"/>
    </source>
</evidence>
<accession>A0A839SZP3</accession>
<keyword evidence="2" id="KW-0805">Transcription regulation</keyword>
<feature type="domain" description="HTH luxR-type" evidence="6">
    <location>
        <begin position="142"/>
        <end position="206"/>
    </location>
</feature>
<dbReference type="EMBL" id="JACHXI010000004">
    <property type="protein sequence ID" value="MBB3102801.1"/>
    <property type="molecule type" value="Genomic_DNA"/>
</dbReference>
<dbReference type="AlphaFoldDB" id="A0A839SZP3"/>
<evidence type="ECO:0000259" key="7">
    <source>
        <dbReference type="PROSITE" id="PS50110"/>
    </source>
</evidence>
<dbReference type="PANTHER" id="PTHR43214">
    <property type="entry name" value="TWO-COMPONENT RESPONSE REGULATOR"/>
    <property type="match status" value="1"/>
</dbReference>
<evidence type="ECO:0000259" key="6">
    <source>
        <dbReference type="PROSITE" id="PS50043"/>
    </source>
</evidence>
<dbReference type="GO" id="GO:0003677">
    <property type="term" value="F:DNA binding"/>
    <property type="evidence" value="ECO:0007669"/>
    <property type="project" value="UniProtKB-KW"/>
</dbReference>
<dbReference type="SMART" id="SM00448">
    <property type="entry name" value="REC"/>
    <property type="match status" value="1"/>
</dbReference>
<dbReference type="InterPro" id="IPR000792">
    <property type="entry name" value="Tscrpt_reg_LuxR_C"/>
</dbReference>
<dbReference type="Gene3D" id="3.40.50.2300">
    <property type="match status" value="1"/>
</dbReference>
<dbReference type="GO" id="GO:0006355">
    <property type="term" value="P:regulation of DNA-templated transcription"/>
    <property type="evidence" value="ECO:0007669"/>
    <property type="project" value="InterPro"/>
</dbReference>
<feature type="domain" description="Response regulatory" evidence="7">
    <location>
        <begin position="8"/>
        <end position="124"/>
    </location>
</feature>
<protein>
    <submittedName>
        <fullName evidence="8">DNA-binding NarL/FixJ family response regulator</fullName>
    </submittedName>
</protein>
<dbReference type="GO" id="GO:0000160">
    <property type="term" value="P:phosphorelay signal transduction system"/>
    <property type="evidence" value="ECO:0007669"/>
    <property type="project" value="InterPro"/>
</dbReference>
<keyword evidence="4" id="KW-0804">Transcription</keyword>
<dbReference type="InterPro" id="IPR058245">
    <property type="entry name" value="NreC/VraR/RcsB-like_REC"/>
</dbReference>
<proteinExistence type="predicted"/>
<dbReference type="InterPro" id="IPR001789">
    <property type="entry name" value="Sig_transdc_resp-reg_receiver"/>
</dbReference>
<dbReference type="PANTHER" id="PTHR43214:SF41">
    <property type="entry name" value="NITRATE_NITRITE RESPONSE REGULATOR PROTEIN NARP"/>
    <property type="match status" value="1"/>
</dbReference>
<comment type="caution">
    <text evidence="8">The sequence shown here is derived from an EMBL/GenBank/DDBJ whole genome shotgun (WGS) entry which is preliminary data.</text>
</comment>
<dbReference type="SUPFAM" id="SSF52172">
    <property type="entry name" value="CheY-like"/>
    <property type="match status" value="1"/>
</dbReference>
<dbReference type="Proteomes" id="UP000549250">
    <property type="component" value="Unassembled WGS sequence"/>
</dbReference>
<feature type="modified residue" description="4-aspartylphosphate" evidence="5">
    <location>
        <position position="59"/>
    </location>
</feature>
<evidence type="ECO:0000256" key="2">
    <source>
        <dbReference type="ARBA" id="ARBA00023015"/>
    </source>
</evidence>
<sequence length="208" mass="22798">MNCDEPVRIVLVDDHALVRDGIRALLSVMPRIAVVGEAESGADALELLARLQPDLLLLDIGLKDTNGLELTKTLGQLYPQLKVLILSMYDNSEYVRTSIRAGARGYVLKDASSKEIIAAIEAIAAGGTFYSSEVARKLADQELERNNLTPRECQVLRMLARGLDSKAMARELDISVRTVETHRLSIRRKLNIDGATALIKYALASSPL</sequence>
<keyword evidence="3 8" id="KW-0238">DNA-binding</keyword>
<dbReference type="SUPFAM" id="SSF46894">
    <property type="entry name" value="C-terminal effector domain of the bipartite response regulators"/>
    <property type="match status" value="1"/>
</dbReference>
<dbReference type="Pfam" id="PF00072">
    <property type="entry name" value="Response_reg"/>
    <property type="match status" value="1"/>
</dbReference>
<evidence type="ECO:0000256" key="1">
    <source>
        <dbReference type="ARBA" id="ARBA00022553"/>
    </source>
</evidence>
<evidence type="ECO:0000256" key="4">
    <source>
        <dbReference type="ARBA" id="ARBA00023163"/>
    </source>
</evidence>
<evidence type="ECO:0000256" key="3">
    <source>
        <dbReference type="ARBA" id="ARBA00023125"/>
    </source>
</evidence>
<dbReference type="Pfam" id="PF00196">
    <property type="entry name" value="GerE"/>
    <property type="match status" value="1"/>
</dbReference>
<dbReference type="PRINTS" id="PR00038">
    <property type="entry name" value="HTHLUXR"/>
</dbReference>